<organism evidence="1 2">
    <name type="scientific">Paraphoma chrysanthemicola</name>
    <dbReference type="NCBI Taxonomy" id="798071"/>
    <lineage>
        <taxon>Eukaryota</taxon>
        <taxon>Fungi</taxon>
        <taxon>Dikarya</taxon>
        <taxon>Ascomycota</taxon>
        <taxon>Pezizomycotina</taxon>
        <taxon>Dothideomycetes</taxon>
        <taxon>Pleosporomycetidae</taxon>
        <taxon>Pleosporales</taxon>
        <taxon>Pleosporineae</taxon>
        <taxon>Phaeosphaeriaceae</taxon>
        <taxon>Paraphoma</taxon>
    </lineage>
</organism>
<evidence type="ECO:0000313" key="2">
    <source>
        <dbReference type="Proteomes" id="UP000813461"/>
    </source>
</evidence>
<dbReference type="AlphaFoldDB" id="A0A8K0VQV0"/>
<dbReference type="Proteomes" id="UP000813461">
    <property type="component" value="Unassembled WGS sequence"/>
</dbReference>
<keyword evidence="2" id="KW-1185">Reference proteome</keyword>
<reference evidence="1" key="1">
    <citation type="journal article" date="2021" name="Nat. Commun.">
        <title>Genetic determinants of endophytism in the Arabidopsis root mycobiome.</title>
        <authorList>
            <person name="Mesny F."/>
            <person name="Miyauchi S."/>
            <person name="Thiergart T."/>
            <person name="Pickel B."/>
            <person name="Atanasova L."/>
            <person name="Karlsson M."/>
            <person name="Huettel B."/>
            <person name="Barry K.W."/>
            <person name="Haridas S."/>
            <person name="Chen C."/>
            <person name="Bauer D."/>
            <person name="Andreopoulos W."/>
            <person name="Pangilinan J."/>
            <person name="LaButti K."/>
            <person name="Riley R."/>
            <person name="Lipzen A."/>
            <person name="Clum A."/>
            <person name="Drula E."/>
            <person name="Henrissat B."/>
            <person name="Kohler A."/>
            <person name="Grigoriev I.V."/>
            <person name="Martin F.M."/>
            <person name="Hacquard S."/>
        </authorList>
    </citation>
    <scope>NUCLEOTIDE SEQUENCE</scope>
    <source>
        <strain evidence="1">MPI-SDFR-AT-0120</strain>
    </source>
</reference>
<comment type="caution">
    <text evidence="1">The sequence shown here is derived from an EMBL/GenBank/DDBJ whole genome shotgun (WGS) entry which is preliminary data.</text>
</comment>
<protein>
    <submittedName>
        <fullName evidence="1">Uncharacterized protein</fullName>
    </submittedName>
</protein>
<sequence length="237" mass="26928">MATRNQRTAQNAIEILQLHKRLPITEDRVKNWLRANGYELAQPKTLHGQSSAILSLLTSQTMASFEDLRTDKEYEFWDNDIVKELATALSQSQPRCRPLVPTRHIHDWNHPVPFLTAIRSHKRTDLHHYPNVPEGEPHHGKPDDDELLGTDVDVDASIAYYGRALDIATDCQPASILRRSIQDASRRLYKTTTAKGKNSFTIEYHKAGCLVVKLLIAWSTETTNTILCSLSKSMFII</sequence>
<accession>A0A8K0VQV0</accession>
<dbReference type="EMBL" id="JAGMVJ010000038">
    <property type="protein sequence ID" value="KAH7066555.1"/>
    <property type="molecule type" value="Genomic_DNA"/>
</dbReference>
<evidence type="ECO:0000313" key="1">
    <source>
        <dbReference type="EMBL" id="KAH7066555.1"/>
    </source>
</evidence>
<name>A0A8K0VQV0_9PLEO</name>
<gene>
    <name evidence="1" type="ORF">FB567DRAFT_261001</name>
</gene>
<proteinExistence type="predicted"/>